<dbReference type="PRINTS" id="PR00080">
    <property type="entry name" value="SDRFAMILY"/>
</dbReference>
<dbReference type="Pfam" id="PF00106">
    <property type="entry name" value="adh_short"/>
    <property type="match status" value="1"/>
</dbReference>
<dbReference type="PANTHER" id="PTHR43976:SF16">
    <property type="entry name" value="SHORT-CHAIN DEHYDROGENASE_REDUCTASE FAMILY PROTEIN"/>
    <property type="match status" value="1"/>
</dbReference>
<protein>
    <submittedName>
        <fullName evidence="4">SDR family NAD(P)-dependent oxidoreductase</fullName>
    </submittedName>
</protein>
<name>A0ABV1P2V1_9ACTN</name>
<dbReference type="PRINTS" id="PR00081">
    <property type="entry name" value="GDHRDH"/>
</dbReference>
<evidence type="ECO:0000313" key="4">
    <source>
        <dbReference type="EMBL" id="MEQ7849085.1"/>
    </source>
</evidence>
<sequence>MTAKTVVITGTTTGFGRDSVELFSAQGWNVVATVRKDADLDVHDHLSNARTLLLDVVDEDADAGFAQLALEQFGRVDALVNNAGYYHMGPVEAGTMSQIHDQFQTNVFGLMALTKAFIPVFRQQGSGVIVNISSISADQGYPYTAVYAASKAAVAAFTEGLNVELADLGVSAKAIFPGAHATRIFTKIDQAADVPEAYLPGIQRFFAMQGGGSKPAVTAQAIYEAVTDGKDNKVRYYTGPDGTAIPRVKQLLGADWYWDEFRNAANGNPSDLWKSLMPQGTEPVEFDV</sequence>
<accession>A0ABV1P2V1</accession>
<dbReference type="InterPro" id="IPR036291">
    <property type="entry name" value="NAD(P)-bd_dom_sf"/>
</dbReference>
<dbReference type="EMBL" id="JBEGDP010000028">
    <property type="protein sequence ID" value="MEQ7849085.1"/>
    <property type="molecule type" value="Genomic_DNA"/>
</dbReference>
<dbReference type="InterPro" id="IPR051911">
    <property type="entry name" value="SDR_oxidoreductase"/>
</dbReference>
<dbReference type="SUPFAM" id="SSF51735">
    <property type="entry name" value="NAD(P)-binding Rossmann-fold domains"/>
    <property type="match status" value="1"/>
</dbReference>
<reference evidence="4 5" key="1">
    <citation type="submission" date="2024-02" db="EMBL/GenBank/DDBJ databases">
        <title>Full genome sequence of Nocardioides kribbensis.</title>
        <authorList>
            <person name="Poletto B.L."/>
            <person name="Silva G."/>
            <person name="Galante D."/>
            <person name="Campos K.R."/>
            <person name="Santos M.B.N."/>
            <person name="Sacchi C.T."/>
        </authorList>
    </citation>
    <scope>NUCLEOTIDE SEQUENCE [LARGE SCALE GENOMIC DNA]</scope>
    <source>
        <strain evidence="4 5">O4R</strain>
    </source>
</reference>
<dbReference type="Proteomes" id="UP001482520">
    <property type="component" value="Unassembled WGS sequence"/>
</dbReference>
<keyword evidence="2" id="KW-0560">Oxidoreductase</keyword>
<gene>
    <name evidence="4" type="ORF">V6R90_17535</name>
</gene>
<dbReference type="InterPro" id="IPR002347">
    <property type="entry name" value="SDR_fam"/>
</dbReference>
<dbReference type="PANTHER" id="PTHR43976">
    <property type="entry name" value="SHORT CHAIN DEHYDROGENASE"/>
    <property type="match status" value="1"/>
</dbReference>
<dbReference type="RefSeq" id="WP_349805433.1">
    <property type="nucleotide sequence ID" value="NZ_JBEGDP010000028.1"/>
</dbReference>
<evidence type="ECO:0000256" key="1">
    <source>
        <dbReference type="ARBA" id="ARBA00006484"/>
    </source>
</evidence>
<comment type="similarity">
    <text evidence="1 3">Belongs to the short-chain dehydrogenases/reductases (SDR) family.</text>
</comment>
<keyword evidence="5" id="KW-1185">Reference proteome</keyword>
<evidence type="ECO:0000313" key="5">
    <source>
        <dbReference type="Proteomes" id="UP001482520"/>
    </source>
</evidence>
<evidence type="ECO:0000256" key="3">
    <source>
        <dbReference type="RuleBase" id="RU000363"/>
    </source>
</evidence>
<organism evidence="4 5">
    <name type="scientific">Nocardioides kribbensis</name>
    <dbReference type="NCBI Taxonomy" id="305517"/>
    <lineage>
        <taxon>Bacteria</taxon>
        <taxon>Bacillati</taxon>
        <taxon>Actinomycetota</taxon>
        <taxon>Actinomycetes</taxon>
        <taxon>Propionibacteriales</taxon>
        <taxon>Nocardioidaceae</taxon>
        <taxon>Nocardioides</taxon>
    </lineage>
</organism>
<evidence type="ECO:0000256" key="2">
    <source>
        <dbReference type="ARBA" id="ARBA00023002"/>
    </source>
</evidence>
<proteinExistence type="inferred from homology"/>
<dbReference type="Gene3D" id="3.40.50.720">
    <property type="entry name" value="NAD(P)-binding Rossmann-like Domain"/>
    <property type="match status" value="1"/>
</dbReference>
<comment type="caution">
    <text evidence="4">The sequence shown here is derived from an EMBL/GenBank/DDBJ whole genome shotgun (WGS) entry which is preliminary data.</text>
</comment>